<evidence type="ECO:0000259" key="1">
    <source>
        <dbReference type="PROSITE" id="PS50181"/>
    </source>
</evidence>
<sequence length="79" mass="9042">MAEETLDDRLSDLPDSILLQILSLLPTKEAFTTCILSKSWQYLWTSLDSELFHSGSMHIAVQRTGLLRASPRLLWRHST</sequence>
<dbReference type="InterPro" id="IPR036047">
    <property type="entry name" value="F-box-like_dom_sf"/>
</dbReference>
<dbReference type="PROSITE" id="PS50181">
    <property type="entry name" value="FBOX"/>
    <property type="match status" value="1"/>
</dbReference>
<gene>
    <name evidence="2" type="ORF">RDI58_001482</name>
</gene>
<dbReference type="Proteomes" id="UP001371456">
    <property type="component" value="Unassembled WGS sequence"/>
</dbReference>
<accession>A0AAN8YN83</accession>
<protein>
    <recommendedName>
        <fullName evidence="1">F-box domain-containing protein</fullName>
    </recommendedName>
</protein>
<name>A0AAN8YN83_SOLBU</name>
<evidence type="ECO:0000313" key="3">
    <source>
        <dbReference type="Proteomes" id="UP001371456"/>
    </source>
</evidence>
<dbReference type="PANTHER" id="PTHR32212:SF234">
    <property type="entry name" value="F-BOX_LRR-REPEAT PROTEIN 13-LIKE"/>
    <property type="match status" value="1"/>
</dbReference>
<reference evidence="2 3" key="1">
    <citation type="submission" date="2024-02" db="EMBL/GenBank/DDBJ databases">
        <title>de novo genome assembly of Solanum bulbocastanum strain 11H21.</title>
        <authorList>
            <person name="Hosaka A.J."/>
        </authorList>
    </citation>
    <scope>NUCLEOTIDE SEQUENCE [LARGE SCALE GENOMIC DNA]</scope>
    <source>
        <tissue evidence="2">Young leaves</tissue>
    </source>
</reference>
<evidence type="ECO:0000313" key="2">
    <source>
        <dbReference type="EMBL" id="KAK6803698.1"/>
    </source>
</evidence>
<dbReference type="Pfam" id="PF00646">
    <property type="entry name" value="F-box"/>
    <property type="match status" value="1"/>
</dbReference>
<keyword evidence="3" id="KW-1185">Reference proteome</keyword>
<feature type="domain" description="F-box" evidence="1">
    <location>
        <begin position="7"/>
        <end position="55"/>
    </location>
</feature>
<dbReference type="SUPFAM" id="SSF81383">
    <property type="entry name" value="F-box domain"/>
    <property type="match status" value="1"/>
</dbReference>
<dbReference type="AlphaFoldDB" id="A0AAN8YN83"/>
<dbReference type="SMART" id="SM00256">
    <property type="entry name" value="FBOX"/>
    <property type="match status" value="1"/>
</dbReference>
<dbReference type="EMBL" id="JBANQN010000001">
    <property type="protein sequence ID" value="KAK6803698.1"/>
    <property type="molecule type" value="Genomic_DNA"/>
</dbReference>
<dbReference type="PANTHER" id="PTHR32212">
    <property type="entry name" value="CYCLIN-LIKE F-BOX"/>
    <property type="match status" value="1"/>
</dbReference>
<comment type="caution">
    <text evidence="2">The sequence shown here is derived from an EMBL/GenBank/DDBJ whole genome shotgun (WGS) entry which is preliminary data.</text>
</comment>
<proteinExistence type="predicted"/>
<dbReference type="Gene3D" id="1.20.1280.50">
    <property type="match status" value="1"/>
</dbReference>
<dbReference type="InterPro" id="IPR001810">
    <property type="entry name" value="F-box_dom"/>
</dbReference>
<organism evidence="2 3">
    <name type="scientific">Solanum bulbocastanum</name>
    <name type="common">Wild potato</name>
    <dbReference type="NCBI Taxonomy" id="147425"/>
    <lineage>
        <taxon>Eukaryota</taxon>
        <taxon>Viridiplantae</taxon>
        <taxon>Streptophyta</taxon>
        <taxon>Embryophyta</taxon>
        <taxon>Tracheophyta</taxon>
        <taxon>Spermatophyta</taxon>
        <taxon>Magnoliopsida</taxon>
        <taxon>eudicotyledons</taxon>
        <taxon>Gunneridae</taxon>
        <taxon>Pentapetalae</taxon>
        <taxon>asterids</taxon>
        <taxon>lamiids</taxon>
        <taxon>Solanales</taxon>
        <taxon>Solanaceae</taxon>
        <taxon>Solanoideae</taxon>
        <taxon>Solaneae</taxon>
        <taxon>Solanum</taxon>
    </lineage>
</organism>